<organism evidence="2 3">
    <name type="scientific">Cyclostephanos tholiformis</name>
    <dbReference type="NCBI Taxonomy" id="382380"/>
    <lineage>
        <taxon>Eukaryota</taxon>
        <taxon>Sar</taxon>
        <taxon>Stramenopiles</taxon>
        <taxon>Ochrophyta</taxon>
        <taxon>Bacillariophyta</taxon>
        <taxon>Coscinodiscophyceae</taxon>
        <taxon>Thalassiosirophycidae</taxon>
        <taxon>Stephanodiscales</taxon>
        <taxon>Stephanodiscaceae</taxon>
        <taxon>Cyclostephanos</taxon>
    </lineage>
</organism>
<protein>
    <submittedName>
        <fullName evidence="2">Uncharacterized protein</fullName>
    </submittedName>
</protein>
<feature type="region of interest" description="Disordered" evidence="1">
    <location>
        <begin position="1"/>
        <end position="87"/>
    </location>
</feature>
<feature type="compositionally biased region" description="Polar residues" evidence="1">
    <location>
        <begin position="108"/>
        <end position="134"/>
    </location>
</feature>
<name>A0ABD3RS63_9STRA</name>
<feature type="compositionally biased region" description="Basic and acidic residues" evidence="1">
    <location>
        <begin position="68"/>
        <end position="87"/>
    </location>
</feature>
<sequence length="144" mass="15809">MVKLKKPTFSFPLRKKATATTMEPSVGSTPESTPESDPIMEDREDACETVETPIIRTEERDEEGSPAPRDEGSVMTESKEDKVDVLPSLKEEASKEAEEMALDDVTYEQKNMPSLDDASSTTSHSGYHNHTPASSPAFCSCFGF</sequence>
<proteinExistence type="predicted"/>
<evidence type="ECO:0000313" key="3">
    <source>
        <dbReference type="Proteomes" id="UP001530377"/>
    </source>
</evidence>
<gene>
    <name evidence="2" type="ORF">ACHAXA_010159</name>
</gene>
<comment type="caution">
    <text evidence="2">The sequence shown here is derived from an EMBL/GenBank/DDBJ whole genome shotgun (WGS) entry which is preliminary data.</text>
</comment>
<feature type="region of interest" description="Disordered" evidence="1">
    <location>
        <begin position="106"/>
        <end position="135"/>
    </location>
</feature>
<accession>A0ABD3RS63</accession>
<evidence type="ECO:0000313" key="2">
    <source>
        <dbReference type="EMBL" id="KAL3810465.1"/>
    </source>
</evidence>
<dbReference type="Proteomes" id="UP001530377">
    <property type="component" value="Unassembled WGS sequence"/>
</dbReference>
<reference evidence="2 3" key="1">
    <citation type="submission" date="2024-10" db="EMBL/GenBank/DDBJ databases">
        <title>Updated reference genomes for cyclostephanoid diatoms.</title>
        <authorList>
            <person name="Roberts W.R."/>
            <person name="Alverson A.J."/>
        </authorList>
    </citation>
    <scope>NUCLEOTIDE SEQUENCE [LARGE SCALE GENOMIC DNA]</scope>
    <source>
        <strain evidence="2 3">AJA228-03</strain>
    </source>
</reference>
<dbReference type="AlphaFoldDB" id="A0ABD3RS63"/>
<feature type="compositionally biased region" description="Polar residues" evidence="1">
    <location>
        <begin position="18"/>
        <end position="35"/>
    </location>
</feature>
<evidence type="ECO:0000256" key="1">
    <source>
        <dbReference type="SAM" id="MobiDB-lite"/>
    </source>
</evidence>
<keyword evidence="3" id="KW-1185">Reference proteome</keyword>
<dbReference type="EMBL" id="JALLPB020000324">
    <property type="protein sequence ID" value="KAL3810465.1"/>
    <property type="molecule type" value="Genomic_DNA"/>
</dbReference>
<feature type="compositionally biased region" description="Acidic residues" evidence="1">
    <location>
        <begin position="38"/>
        <end position="48"/>
    </location>
</feature>